<dbReference type="EMBL" id="SAXX01000029">
    <property type="protein sequence ID" value="TXJ29571.1"/>
    <property type="molecule type" value="Genomic_DNA"/>
</dbReference>
<sequence>MAKDMHKSKWDNATITKLNVFEQYVNDWLNVTLNYNQDDEAYDTLEIYDLFCGSGFDGTKTERGSPIRILDAVLKRNKKGKTIKIYFNDRDKNKIDELKQIINEKYKDLKSENIELNFSSQDVSNYKIDSKKYYKLIFLDEYGIQHINKIKDFLCNGTDILIFISSGHVRRFLGEDSFQKYFDTTLISKKDFEGKSNYETHRVISNYFKKLFPKSYISPFSLIKDNNNINGIIFISNHKKGREQFLKTAWAIDKDFGEGNRNLDRDITKDKGSLFYSNIEPSQKEKKYKAILIEFLKEQRTNIEIKDFGLNNGFLPKHTNKIFKEIQNNLDCKYYNDAQKGFHLDDKKIKVKIRYKNEN</sequence>
<comment type="caution">
    <text evidence="1">The sequence shown here is derived from an EMBL/GenBank/DDBJ whole genome shotgun (WGS) entry which is preliminary data.</text>
</comment>
<dbReference type="RefSeq" id="WP_147737649.1">
    <property type="nucleotide sequence ID" value="NZ_SAXX01000029.1"/>
</dbReference>
<accession>A0A5C8DYS5</accession>
<evidence type="ECO:0000313" key="1">
    <source>
        <dbReference type="EMBL" id="TXJ29571.1"/>
    </source>
</evidence>
<evidence type="ECO:0000313" key="2">
    <source>
        <dbReference type="Proteomes" id="UP000324707"/>
    </source>
</evidence>
<proteinExistence type="predicted"/>
<name>A0A5C8DYS5_9SPIR</name>
<reference evidence="1 2" key="1">
    <citation type="journal article" date="1992" name="Lakartidningen">
        <title>[Penicillin V and not amoxicillin is the first choice preparation in acute otitis].</title>
        <authorList>
            <person name="Kamme C."/>
            <person name="Lundgren K."/>
            <person name="Prellner K."/>
        </authorList>
    </citation>
    <scope>NUCLEOTIDE SEQUENCE [LARGE SCALE GENOMIC DNA]</scope>
    <source>
        <strain evidence="1 2">PC5538III-lc</strain>
    </source>
</reference>
<dbReference type="Proteomes" id="UP000324707">
    <property type="component" value="Unassembled WGS sequence"/>
</dbReference>
<organism evidence="1 2">
    <name type="scientific">Brachyspira aalborgi</name>
    <dbReference type="NCBI Taxonomy" id="29522"/>
    <lineage>
        <taxon>Bacteria</taxon>
        <taxon>Pseudomonadati</taxon>
        <taxon>Spirochaetota</taxon>
        <taxon>Spirochaetia</taxon>
        <taxon>Brachyspirales</taxon>
        <taxon>Brachyspiraceae</taxon>
        <taxon>Brachyspira</taxon>
    </lineage>
</organism>
<dbReference type="NCBIfam" id="TIGR04474">
    <property type="entry name" value="tcm_partner"/>
    <property type="match status" value="1"/>
</dbReference>
<protein>
    <submittedName>
        <fullName evidence="1">Three-Cys-motif partner protein TcmP</fullName>
    </submittedName>
</protein>
<dbReference type="InterPro" id="IPR031009">
    <property type="entry name" value="Tcm_partner"/>
</dbReference>
<dbReference type="AlphaFoldDB" id="A0A5C8DYS5"/>
<gene>
    <name evidence="1" type="primary">tcmP</name>
    <name evidence="1" type="ORF">EPJ69_12540</name>
</gene>